<dbReference type="RefSeq" id="WP_416205964.1">
    <property type="nucleotide sequence ID" value="NZ_JBBKTX010000011.1"/>
</dbReference>
<organism evidence="2 3">
    <name type="scientific">Oceanobacter antarcticus</name>
    <dbReference type="NCBI Taxonomy" id="3133425"/>
    <lineage>
        <taxon>Bacteria</taxon>
        <taxon>Pseudomonadati</taxon>
        <taxon>Pseudomonadota</taxon>
        <taxon>Gammaproteobacteria</taxon>
        <taxon>Oceanospirillales</taxon>
        <taxon>Oceanospirillaceae</taxon>
        <taxon>Oceanobacter</taxon>
    </lineage>
</organism>
<protein>
    <submittedName>
        <fullName evidence="2">DUF1302 family protein</fullName>
    </submittedName>
</protein>
<reference evidence="2 3" key="1">
    <citation type="submission" date="2024-03" db="EMBL/GenBank/DDBJ databases">
        <title>High-quality draft genome sequence of Oceanobacter sp. wDCs-4.</title>
        <authorList>
            <person name="Dong C."/>
        </authorList>
    </citation>
    <scope>NUCLEOTIDE SEQUENCE [LARGE SCALE GENOMIC DNA]</scope>
    <source>
        <strain evidence="3">wDCs-4</strain>
    </source>
</reference>
<evidence type="ECO:0000313" key="3">
    <source>
        <dbReference type="Proteomes" id="UP001620597"/>
    </source>
</evidence>
<comment type="caution">
    <text evidence="2">The sequence shown here is derived from an EMBL/GenBank/DDBJ whole genome shotgun (WGS) entry which is preliminary data.</text>
</comment>
<proteinExistence type="predicted"/>
<name>A0ABW8NIN4_9GAMM</name>
<dbReference type="InterPro" id="IPR010727">
    <property type="entry name" value="DUF1302"/>
</dbReference>
<dbReference type="EMBL" id="JBBKTX010000011">
    <property type="protein sequence ID" value="MFK4752807.1"/>
    <property type="molecule type" value="Genomic_DNA"/>
</dbReference>
<gene>
    <name evidence="2" type="ORF">WG929_10345</name>
</gene>
<feature type="region of interest" description="Disordered" evidence="1">
    <location>
        <begin position="131"/>
        <end position="155"/>
    </location>
</feature>
<keyword evidence="3" id="KW-1185">Reference proteome</keyword>
<dbReference type="Proteomes" id="UP001620597">
    <property type="component" value="Unassembled WGS sequence"/>
</dbReference>
<evidence type="ECO:0000313" key="2">
    <source>
        <dbReference type="EMBL" id="MFK4752807.1"/>
    </source>
</evidence>
<sequence>MTKSVPDPHGVQGTPQRKCVLSLAIVAMLGGGVPEALSQSINTGNPDLKVRWDNTFKYTAAWRVNKPDNYVASGESGEQPNTDYGDLAHDRGLINNRLDLLSEFDLLYKNYGFRISGAAWYDDHYMNEYNDYPDGNPPNTQATLAGEKNNRNSSDVQDVMGRRVEILDAFLYGRFMTGEESGITVRVGKHTQLYGETLFLGANGIAAAQGPVDLIKAYSLPNAQFKEIAMPVGQVSTDFQLSPDVSVGAYYQYEWKPIRLPAAGSYFGAADFVGDGSDLLLIPFGSGVAPRVSDLEGDDSGNFGARIKIRISDTDYGVYAARYSEKAPIPVVDVATETYRLMYARDIDTFGASISTVFGESNVAGEISIRHNTPLAPLGDLIISTMADADNKDNTPYARGNTFHMNWSAISVFTASSLWDGASFVGEIAYNRLMSVTHDPVSATGLAAKNTTSTRGHSAVRFVFQPEYFQVLPGIDMQVPIGVGYGISGRSAIFQMVPEHGGDISVGINADIQRIWKLSFNYKHFFGDDGPAPVLASEDAAASSYASYDQYYGDRDFVALTVQRSF</sequence>
<accession>A0ABW8NIN4</accession>
<dbReference type="Pfam" id="PF06980">
    <property type="entry name" value="DUF1302"/>
    <property type="match status" value="1"/>
</dbReference>
<evidence type="ECO:0000256" key="1">
    <source>
        <dbReference type="SAM" id="MobiDB-lite"/>
    </source>
</evidence>